<evidence type="ECO:0000259" key="1">
    <source>
        <dbReference type="PROSITE" id="PS51412"/>
    </source>
</evidence>
<protein>
    <recommendedName>
        <fullName evidence="1">MACPF domain-containing protein</fullName>
    </recommendedName>
</protein>
<proteinExistence type="predicted"/>
<dbReference type="Pfam" id="PF01823">
    <property type="entry name" value="MACPF"/>
    <property type="match status" value="1"/>
</dbReference>
<comment type="caution">
    <text evidence="2">The sequence shown here is derived from an EMBL/GenBank/DDBJ whole genome shotgun (WGS) entry which is preliminary data.</text>
</comment>
<evidence type="ECO:0000313" key="3">
    <source>
        <dbReference type="Proteomes" id="UP000825935"/>
    </source>
</evidence>
<dbReference type="InterPro" id="IPR020864">
    <property type="entry name" value="MACPF"/>
</dbReference>
<dbReference type="Proteomes" id="UP000825935">
    <property type="component" value="Chromosome 30"/>
</dbReference>
<sequence length="540" mass="58996">MLLQVQRAMASRTVTISPTPGEGVDGLDYLPGLTILGSGYDVLNGYYADPRSCKANLFVLTDTTDPNDLLKVTITRSDNSEVAYAIPKVVTLHPNPTSSSYVSTGRSIEEFSSSLNSYTKIEGSYIFFSSAISTSIGSQTAQSLDKEFSMVQDDLQYYTLQLPPANNLASYLQESVRKAIDESTALTQLFDDYGTHYVAGLIMGGSATYTCSTSKTKYQSSFDLKVVAEMSYKKVVGSISDEQNMQYENEIKSFQEHSETKVVTRGGAPALGGDAYVKNPQAWRDSVERNLTFANFLSPGLIGIWNLASTAKRKQELLDHYSKYCQEKQQTFELPEPLLRARRVQLSKIQFTDQGSGAKASLAVAIPNVGSEWYYLGQVAFKGEGEVSGQTVVVQEVVKNSGVLTEVDRWDAIWNDVGSGKRNDYSLWHGIAGDPVDYYVVGDFFVGGRSSETAPTAEETKGIRAVHRRCLVEGAIGNQVWNDAGSKANSDGAVWEIVPAGNENIDMTNVKATFASVKSRSAKPQGPVYLLKRSAVVFDS</sequence>
<gene>
    <name evidence="2" type="ORF">KP509_30G052000</name>
</gene>
<dbReference type="EMBL" id="CM035435">
    <property type="protein sequence ID" value="KAH7290531.1"/>
    <property type="molecule type" value="Genomic_DNA"/>
</dbReference>
<organism evidence="2 3">
    <name type="scientific">Ceratopteris richardii</name>
    <name type="common">Triangle waterfern</name>
    <dbReference type="NCBI Taxonomy" id="49495"/>
    <lineage>
        <taxon>Eukaryota</taxon>
        <taxon>Viridiplantae</taxon>
        <taxon>Streptophyta</taxon>
        <taxon>Embryophyta</taxon>
        <taxon>Tracheophyta</taxon>
        <taxon>Polypodiopsida</taxon>
        <taxon>Polypodiidae</taxon>
        <taxon>Polypodiales</taxon>
        <taxon>Pteridineae</taxon>
        <taxon>Pteridaceae</taxon>
        <taxon>Parkerioideae</taxon>
        <taxon>Ceratopteris</taxon>
    </lineage>
</organism>
<keyword evidence="3" id="KW-1185">Reference proteome</keyword>
<accession>A0A8T2R471</accession>
<dbReference type="AlphaFoldDB" id="A0A8T2R471"/>
<name>A0A8T2R471_CERRI</name>
<dbReference type="PROSITE" id="PS51412">
    <property type="entry name" value="MACPF_2"/>
    <property type="match status" value="1"/>
</dbReference>
<reference evidence="2" key="1">
    <citation type="submission" date="2021-08" db="EMBL/GenBank/DDBJ databases">
        <title>WGS assembly of Ceratopteris richardii.</title>
        <authorList>
            <person name="Marchant D.B."/>
            <person name="Chen G."/>
            <person name="Jenkins J."/>
            <person name="Shu S."/>
            <person name="Leebens-Mack J."/>
            <person name="Grimwood J."/>
            <person name="Schmutz J."/>
            <person name="Soltis P."/>
            <person name="Soltis D."/>
            <person name="Chen Z.-H."/>
        </authorList>
    </citation>
    <scope>NUCLEOTIDE SEQUENCE</scope>
    <source>
        <strain evidence="2">Whitten #5841</strain>
        <tissue evidence="2">Leaf</tissue>
    </source>
</reference>
<feature type="domain" description="MACPF" evidence="1">
    <location>
        <begin position="19"/>
        <end position="339"/>
    </location>
</feature>
<dbReference type="OrthoDB" id="2933584at2759"/>
<evidence type="ECO:0000313" key="2">
    <source>
        <dbReference type="EMBL" id="KAH7290531.1"/>
    </source>
</evidence>